<dbReference type="EMBL" id="JBHTIW010000009">
    <property type="protein sequence ID" value="MFD0920919.1"/>
    <property type="molecule type" value="Genomic_DNA"/>
</dbReference>
<dbReference type="Proteomes" id="UP001597018">
    <property type="component" value="Unassembled WGS sequence"/>
</dbReference>
<feature type="domain" description="HTH tetR-type" evidence="3">
    <location>
        <begin position="2"/>
        <end position="62"/>
    </location>
</feature>
<dbReference type="InterPro" id="IPR001647">
    <property type="entry name" value="HTH_TetR"/>
</dbReference>
<evidence type="ECO:0000313" key="5">
    <source>
        <dbReference type="Proteomes" id="UP001597018"/>
    </source>
</evidence>
<dbReference type="SUPFAM" id="SSF46689">
    <property type="entry name" value="Homeodomain-like"/>
    <property type="match status" value="1"/>
</dbReference>
<dbReference type="InterPro" id="IPR009057">
    <property type="entry name" value="Homeodomain-like_sf"/>
</dbReference>
<feature type="DNA-binding region" description="H-T-H motif" evidence="2">
    <location>
        <begin position="25"/>
        <end position="44"/>
    </location>
</feature>
<evidence type="ECO:0000256" key="1">
    <source>
        <dbReference type="ARBA" id="ARBA00023125"/>
    </source>
</evidence>
<reference evidence="5" key="1">
    <citation type="journal article" date="2019" name="Int. J. Syst. Evol. Microbiol.">
        <title>The Global Catalogue of Microorganisms (GCM) 10K type strain sequencing project: providing services to taxonomists for standard genome sequencing and annotation.</title>
        <authorList>
            <consortium name="The Broad Institute Genomics Platform"/>
            <consortium name="The Broad Institute Genome Sequencing Center for Infectious Disease"/>
            <person name="Wu L."/>
            <person name="Ma J."/>
        </authorList>
    </citation>
    <scope>NUCLEOTIDE SEQUENCE [LARGE SCALE GENOMIC DNA]</scope>
    <source>
        <strain evidence="5">CCUG 56401</strain>
    </source>
</reference>
<protein>
    <submittedName>
        <fullName evidence="4">TetR family transcriptional regulator</fullName>
    </submittedName>
</protein>
<keyword evidence="1 2" id="KW-0238">DNA-binding</keyword>
<proteinExistence type="predicted"/>
<name>A0ABW3FQR6_9PSEU</name>
<dbReference type="Pfam" id="PF00440">
    <property type="entry name" value="TetR_N"/>
    <property type="match status" value="1"/>
</dbReference>
<evidence type="ECO:0000256" key="2">
    <source>
        <dbReference type="PROSITE-ProRule" id="PRU00335"/>
    </source>
</evidence>
<sequence length="173" mass="19389">MQDRRAELLGKLLEYSADHGLSETSLRPLAAAVGSSPRMLLYFFGSKENLIREVHRHARRVQSQLLAEAVADCTDRTEALRALWRWLSDPAHHNVIRFFFESYARSLHADNAWDGFGEISVHEWLPRLRQVLGGSDAEATLVLAALRGLLLDLLATGETERVDAAFEALLPSL</sequence>
<accession>A0ABW3FQR6</accession>
<gene>
    <name evidence="4" type="ORF">ACFQ16_14295</name>
</gene>
<keyword evidence="5" id="KW-1185">Reference proteome</keyword>
<comment type="caution">
    <text evidence="4">The sequence shown here is derived from an EMBL/GenBank/DDBJ whole genome shotgun (WGS) entry which is preliminary data.</text>
</comment>
<dbReference type="Gene3D" id="1.10.357.10">
    <property type="entry name" value="Tetracycline Repressor, domain 2"/>
    <property type="match status" value="1"/>
</dbReference>
<dbReference type="PROSITE" id="PS50977">
    <property type="entry name" value="HTH_TETR_2"/>
    <property type="match status" value="1"/>
</dbReference>
<organism evidence="4 5">
    <name type="scientific">Saccharopolyspora rosea</name>
    <dbReference type="NCBI Taxonomy" id="524884"/>
    <lineage>
        <taxon>Bacteria</taxon>
        <taxon>Bacillati</taxon>
        <taxon>Actinomycetota</taxon>
        <taxon>Actinomycetes</taxon>
        <taxon>Pseudonocardiales</taxon>
        <taxon>Pseudonocardiaceae</taxon>
        <taxon>Saccharopolyspora</taxon>
    </lineage>
</organism>
<evidence type="ECO:0000313" key="4">
    <source>
        <dbReference type="EMBL" id="MFD0920919.1"/>
    </source>
</evidence>
<dbReference type="RefSeq" id="WP_263250483.1">
    <property type="nucleotide sequence ID" value="NZ_BAABLT010000011.1"/>
</dbReference>
<evidence type="ECO:0000259" key="3">
    <source>
        <dbReference type="PROSITE" id="PS50977"/>
    </source>
</evidence>